<comment type="caution">
    <text evidence="1">The sequence shown here is derived from an EMBL/GenBank/DDBJ whole genome shotgun (WGS) entry which is preliminary data.</text>
</comment>
<dbReference type="Pfam" id="PF13576">
    <property type="entry name" value="Pentapeptide_3"/>
    <property type="match status" value="1"/>
</dbReference>
<proteinExistence type="predicted"/>
<evidence type="ECO:0000313" key="2">
    <source>
        <dbReference type="Proteomes" id="UP001139031"/>
    </source>
</evidence>
<organism evidence="1 2">
    <name type="scientific">Nannocystis pusilla</name>
    <dbReference type="NCBI Taxonomy" id="889268"/>
    <lineage>
        <taxon>Bacteria</taxon>
        <taxon>Pseudomonadati</taxon>
        <taxon>Myxococcota</taxon>
        <taxon>Polyangia</taxon>
        <taxon>Nannocystales</taxon>
        <taxon>Nannocystaceae</taxon>
        <taxon>Nannocystis</taxon>
    </lineage>
</organism>
<protein>
    <submittedName>
        <fullName evidence="1">Pentapeptide repeat-containing protein</fullName>
    </submittedName>
</protein>
<dbReference type="InterPro" id="IPR001646">
    <property type="entry name" value="5peptide_repeat"/>
</dbReference>
<accession>A0ABS7TZY6</accession>
<keyword evidence="2" id="KW-1185">Reference proteome</keyword>
<dbReference type="Gene3D" id="2.160.20.80">
    <property type="entry name" value="E3 ubiquitin-protein ligase SopA"/>
    <property type="match status" value="1"/>
</dbReference>
<dbReference type="EMBL" id="JAIRAU010000043">
    <property type="protein sequence ID" value="MBZ5713657.1"/>
    <property type="molecule type" value="Genomic_DNA"/>
</dbReference>
<reference evidence="1" key="1">
    <citation type="submission" date="2021-08" db="EMBL/GenBank/DDBJ databases">
        <authorList>
            <person name="Stevens D.C."/>
        </authorList>
    </citation>
    <scope>NUCLEOTIDE SEQUENCE</scope>
    <source>
        <strain evidence="1">DSM 53165</strain>
    </source>
</reference>
<dbReference type="SUPFAM" id="SSF141571">
    <property type="entry name" value="Pentapeptide repeat-like"/>
    <property type="match status" value="1"/>
</dbReference>
<sequence>MRSVWPLRDNSRLKFERVDFNSPLVGSFWTRPSFRGCVFLGCEFDGINAARASFTDCAFQRTSVGKRHHAAFSRCTFRGCSFDDCAVESAEFVDCTFQGVTFTRSVFVRTNFRRCALSEVTVAGALRTVNFIEVTAALVDLSRSTIVDSRLIDGPGLDLRLPDSPTNFVAFPAAFRKVADELKPELSATSHGRLLAVVDFVAGSTCGEIVDEALFEGLPAPERALVLARLYARRHDAV</sequence>
<dbReference type="RefSeq" id="WP_224195390.1">
    <property type="nucleotide sequence ID" value="NZ_JAIRAU010000043.1"/>
</dbReference>
<gene>
    <name evidence="1" type="ORF">K7C98_30885</name>
</gene>
<evidence type="ECO:0000313" key="1">
    <source>
        <dbReference type="EMBL" id="MBZ5713657.1"/>
    </source>
</evidence>
<dbReference type="Proteomes" id="UP001139031">
    <property type="component" value="Unassembled WGS sequence"/>
</dbReference>
<name>A0ABS7TZY6_9BACT</name>